<feature type="region of interest" description="Disordered" evidence="13">
    <location>
        <begin position="1053"/>
        <end position="1107"/>
    </location>
</feature>
<evidence type="ECO:0000256" key="4">
    <source>
        <dbReference type="ARBA" id="ARBA00022603"/>
    </source>
</evidence>
<dbReference type="InterPro" id="IPR029063">
    <property type="entry name" value="SAM-dependent_MTases_sf"/>
</dbReference>
<feature type="compositionally biased region" description="Polar residues" evidence="13">
    <location>
        <begin position="778"/>
        <end position="803"/>
    </location>
</feature>
<name>A0A8C1IMP3_CYPCA</name>
<reference evidence="15" key="1">
    <citation type="submission" date="2025-08" db="UniProtKB">
        <authorList>
            <consortium name="Ensembl"/>
        </authorList>
    </citation>
    <scope>IDENTIFICATION</scope>
</reference>
<reference evidence="15" key="2">
    <citation type="submission" date="2025-09" db="UniProtKB">
        <authorList>
            <consortium name="Ensembl"/>
        </authorList>
    </citation>
    <scope>IDENTIFICATION</scope>
</reference>
<keyword evidence="4 11" id="KW-0489">Methyltransferase</keyword>
<evidence type="ECO:0000313" key="16">
    <source>
        <dbReference type="Proteomes" id="UP000694427"/>
    </source>
</evidence>
<dbReference type="Proteomes" id="UP000694427">
    <property type="component" value="Unplaced"/>
</dbReference>
<dbReference type="Gene3D" id="3.40.50.150">
    <property type="entry name" value="Vaccinia Virus protein VP39"/>
    <property type="match status" value="1"/>
</dbReference>
<feature type="compositionally biased region" description="Polar residues" evidence="13">
    <location>
        <begin position="1081"/>
        <end position="1092"/>
    </location>
</feature>
<dbReference type="Ensembl" id="ENSCCRT00010021840.1">
    <property type="protein sequence ID" value="ENSCCRP00010019941.1"/>
    <property type="gene ID" value="ENSCCRG00010008622.1"/>
</dbReference>
<feature type="compositionally biased region" description="Low complexity" evidence="13">
    <location>
        <begin position="1009"/>
        <end position="1018"/>
    </location>
</feature>
<dbReference type="SUPFAM" id="SSF53335">
    <property type="entry name" value="S-adenosyl-L-methionine-dependent methyltransferases"/>
    <property type="match status" value="1"/>
</dbReference>
<keyword evidence="12" id="KW-0175">Coiled coil</keyword>
<dbReference type="GO" id="GO:0000077">
    <property type="term" value="P:DNA damage checkpoint signaling"/>
    <property type="evidence" value="ECO:0007669"/>
    <property type="project" value="TreeGrafter"/>
</dbReference>
<comment type="catalytic activity">
    <reaction evidence="10 11">
        <text>L-lysyl(79)-[histone H3] + 3 S-adenosyl-L-methionine = N(6),N(6),N(6)-trimethyl-L-lysyl(79)-[histone H3] + 3 S-adenosyl-L-homocysteine + 3 H(+)</text>
        <dbReference type="Rhea" id="RHEA:60328"/>
        <dbReference type="Rhea" id="RHEA-COMP:15549"/>
        <dbReference type="Rhea" id="RHEA-COMP:15552"/>
        <dbReference type="ChEBI" id="CHEBI:15378"/>
        <dbReference type="ChEBI" id="CHEBI:29969"/>
        <dbReference type="ChEBI" id="CHEBI:57856"/>
        <dbReference type="ChEBI" id="CHEBI:59789"/>
        <dbReference type="ChEBI" id="CHEBI:61961"/>
        <dbReference type="EC" id="2.1.1.360"/>
    </reaction>
</comment>
<keyword evidence="5 11" id="KW-0808">Transferase</keyword>
<feature type="region of interest" description="Disordered" evidence="13">
    <location>
        <begin position="899"/>
        <end position="1024"/>
    </location>
</feature>
<evidence type="ECO:0000256" key="11">
    <source>
        <dbReference type="RuleBase" id="RU271113"/>
    </source>
</evidence>
<proteinExistence type="inferred from homology"/>
<evidence type="ECO:0000256" key="13">
    <source>
        <dbReference type="SAM" id="MobiDB-lite"/>
    </source>
</evidence>
<comment type="function">
    <text evidence="11">Histone methyltransferase that specifically trimethylates histone H3 to form H3K79me3. This methylation is required for telomere silencing and for the pachytene checkpoint during the meiotic cell cycle by allowing the recruitment of RAD9 to double strand breaks. Nucleosomes are preferred as substrate compared to free histone.</text>
</comment>
<evidence type="ECO:0000313" key="15">
    <source>
        <dbReference type="Ensembl" id="ENSCCRP00010019941.1"/>
    </source>
</evidence>
<evidence type="ECO:0000259" key="14">
    <source>
        <dbReference type="PROSITE" id="PS51569"/>
    </source>
</evidence>
<dbReference type="GO" id="GO:0140956">
    <property type="term" value="F:histone H3K79 trimethyltransferase activity"/>
    <property type="evidence" value="ECO:0007669"/>
    <property type="project" value="UniProtKB-EC"/>
</dbReference>
<keyword evidence="8 11" id="KW-0539">Nucleus</keyword>
<evidence type="ECO:0000256" key="7">
    <source>
        <dbReference type="ARBA" id="ARBA00022853"/>
    </source>
</evidence>
<feature type="region of interest" description="Disordered" evidence="13">
    <location>
        <begin position="647"/>
        <end position="676"/>
    </location>
</feature>
<evidence type="ECO:0000256" key="9">
    <source>
        <dbReference type="ARBA" id="ARBA00029821"/>
    </source>
</evidence>
<dbReference type="Pfam" id="PF08123">
    <property type="entry name" value="DOT1"/>
    <property type="match status" value="1"/>
</dbReference>
<feature type="compositionally biased region" description="Basic residues" evidence="13">
    <location>
        <begin position="374"/>
        <end position="398"/>
    </location>
</feature>
<feature type="compositionally biased region" description="Low complexity" evidence="13">
    <location>
        <begin position="973"/>
        <end position="984"/>
    </location>
</feature>
<protein>
    <recommendedName>
        <fullName evidence="3 11">Histone-lysine N-methyltransferase, H3 lysine-79 specific</fullName>
        <ecNumber evidence="2 11">2.1.1.360</ecNumber>
    </recommendedName>
    <alternativeName>
        <fullName evidence="9 11">Histone H3-K79 methyltransferase</fullName>
    </alternativeName>
</protein>
<dbReference type="FunFam" id="1.10.260.60:FF:000001">
    <property type="entry name" value="Histone-lysine N-methyltransferase, H3 lysine-79 specific"/>
    <property type="match status" value="1"/>
</dbReference>
<sequence length="1193" mass="131131">MGEKLELKLKSPVGAEAAGYPWPLPVYDKHHDAAHEIIETIRWVCEEIPDLKLAMENYVLIDYDTKCFESMQRLCDKYNRAIDSIHQLWKGTTQPMKLNKRPSNGLLRHILQQVYNHSVTDPEKLNNYEPFSPEVYGETSFDLVAQIIDEMEMLEEDTFVDLGSGVGQVVLQVAAATNCKHYYGVEKADTPATYAESMDREFKRWMKWYGKKHGEYTCDVLFYSVIFVNNFAFGPEVDHQLKERFANMKEGGKIVSSKPFAPLNFRINSRNLSDIGTIMRVVELSPLRGSVSWTGKPVSYYLHTIDRTILENYFSSLKNPKLREEQEAARRRQQKDSKENKSNSTTPTKPKEHKHDSGGEEERSNSLVPVKPSPKPRRAKLLPRGRKLGNKKRGRPKKAPAATAAERKNKKNQSALDLLHAKTLSAAPPQDAYRSPQSPFYQLPPKVQHYTSSQLLMGPTPPGLQALLDNMKVQYLQFMAYMKTPQYRTNLQQALEQEKLRHTELSGQAQQLLNACHAHKERIRDLFQSKLEELGLKAVTVEDLVQAQKEITAHNLQLREQTKQLERDMAELRDQNLVLLKARCEELKLDWGSLCLETLLKEKAALRRQISEKQRHCLELQISIVELEKSQRQQELLQLKSYNPCEESPYQKALPGPEPRPTLDSNTPKLNPQASVGLNGLSPELSINGTASPGYERGSGGGIGKNELLTRYLPICPDHEIVPPTPDSRSRQLGQPLPDYTRFSPAKIALRRHLNQDSAANQFRALGNIHRGDTGAVSSPTLGLKQSCSSPSATDILATTTPRSTDKEKSLAAPGDTITSLPISIPLSTVHPSKLPVSIPLASVVLPNRAERLVRICVSSINAIQSCGCFLQLFKLWFSFGYSSSSGLVNGSHSAMMTEDQDCDAASPPPHSTPIMGLQPRGSGLSPALGTGGVLQYADGPPRLPPEDGHDRQGPESDTEPLDSEARRRIFFSSSSSASSSSSSTGGSRLHHGSHNQEGRKRGRRKRSSSGAIPISGSPKRRAFPGLGCSNPKCLFFYQVNNINQPLEISAISSPEQSGRSPCGTDLDQPPVLKRERPLELNNTGRYSSGPSSDEEGTNYAPDTSSSSRQNLFISAAASGGILTGKVGGASTVSSTSSVGQYFPLGGASVLQSLFGAQTPGPTTSGAPRLVNGHLALSSFSSAGLAGGAAGGE</sequence>
<feature type="region of interest" description="Disordered" evidence="13">
    <location>
        <begin position="321"/>
        <end position="412"/>
    </location>
</feature>
<feature type="domain" description="DOT1" evidence="14">
    <location>
        <begin position="16"/>
        <end position="318"/>
    </location>
</feature>
<keyword evidence="16" id="KW-1185">Reference proteome</keyword>
<dbReference type="CDD" id="cd20902">
    <property type="entry name" value="CC_DOT1L"/>
    <property type="match status" value="1"/>
</dbReference>
<feature type="compositionally biased region" description="Basic and acidic residues" evidence="13">
    <location>
        <begin position="349"/>
        <end position="364"/>
    </location>
</feature>
<evidence type="ECO:0000256" key="10">
    <source>
        <dbReference type="ARBA" id="ARBA00047770"/>
    </source>
</evidence>
<dbReference type="Gene3D" id="1.10.260.60">
    <property type="match status" value="1"/>
</dbReference>
<dbReference type="AlphaFoldDB" id="A0A8C1IMP3"/>
<dbReference type="PANTHER" id="PTHR21451">
    <property type="entry name" value="HISTONE H3 METHYLTRANSFERASE"/>
    <property type="match status" value="1"/>
</dbReference>
<evidence type="ECO:0000256" key="6">
    <source>
        <dbReference type="ARBA" id="ARBA00022691"/>
    </source>
</evidence>
<keyword evidence="6 11" id="KW-0949">S-adenosyl-L-methionine</keyword>
<evidence type="ECO:0000256" key="12">
    <source>
        <dbReference type="SAM" id="Coils"/>
    </source>
</evidence>
<dbReference type="CDD" id="cd02440">
    <property type="entry name" value="AdoMet_MTases"/>
    <property type="match status" value="1"/>
</dbReference>
<dbReference type="GO" id="GO:0006281">
    <property type="term" value="P:DNA repair"/>
    <property type="evidence" value="ECO:0007669"/>
    <property type="project" value="TreeGrafter"/>
</dbReference>
<dbReference type="PANTHER" id="PTHR21451:SF0">
    <property type="entry name" value="HISTONE-LYSINE N-METHYLTRANSFERASE, H3 LYSINE-79 SPECIFIC"/>
    <property type="match status" value="1"/>
</dbReference>
<feature type="compositionally biased region" description="Basic and acidic residues" evidence="13">
    <location>
        <begin position="321"/>
        <end position="341"/>
    </location>
</feature>
<feature type="compositionally biased region" description="Polar residues" evidence="13">
    <location>
        <begin position="663"/>
        <end position="676"/>
    </location>
</feature>
<comment type="subcellular location">
    <subcellularLocation>
        <location evidence="1 11">Nucleus</location>
    </subcellularLocation>
</comment>
<dbReference type="GO" id="GO:0032259">
    <property type="term" value="P:methylation"/>
    <property type="evidence" value="ECO:0007669"/>
    <property type="project" value="UniProtKB-KW"/>
</dbReference>
<feature type="coiled-coil region" evidence="12">
    <location>
        <begin position="544"/>
        <end position="616"/>
    </location>
</feature>
<feature type="compositionally biased region" description="Basic and acidic residues" evidence="13">
    <location>
        <begin position="945"/>
        <end position="955"/>
    </location>
</feature>
<dbReference type="InterPro" id="IPR030445">
    <property type="entry name" value="H3-K79_meTrfase"/>
</dbReference>
<dbReference type="PROSITE" id="PS51569">
    <property type="entry name" value="DOT1"/>
    <property type="match status" value="1"/>
</dbReference>
<dbReference type="InterPro" id="IPR025789">
    <property type="entry name" value="DOT1_dom"/>
</dbReference>
<evidence type="ECO:0000256" key="1">
    <source>
        <dbReference type="ARBA" id="ARBA00004123"/>
    </source>
</evidence>
<feature type="region of interest" description="Disordered" evidence="13">
    <location>
        <begin position="778"/>
        <end position="813"/>
    </location>
</feature>
<evidence type="ECO:0000256" key="2">
    <source>
        <dbReference type="ARBA" id="ARBA00012190"/>
    </source>
</evidence>
<accession>A0A8C1IMP3</accession>
<dbReference type="GO" id="GO:0005634">
    <property type="term" value="C:nucleus"/>
    <property type="evidence" value="ECO:0007669"/>
    <property type="project" value="UniProtKB-SubCell"/>
</dbReference>
<organism evidence="15 16">
    <name type="scientific">Cyprinus carpio</name>
    <name type="common">Common carp</name>
    <dbReference type="NCBI Taxonomy" id="7962"/>
    <lineage>
        <taxon>Eukaryota</taxon>
        <taxon>Metazoa</taxon>
        <taxon>Chordata</taxon>
        <taxon>Craniata</taxon>
        <taxon>Vertebrata</taxon>
        <taxon>Euteleostomi</taxon>
        <taxon>Actinopterygii</taxon>
        <taxon>Neopterygii</taxon>
        <taxon>Teleostei</taxon>
        <taxon>Ostariophysi</taxon>
        <taxon>Cypriniformes</taxon>
        <taxon>Cyprinidae</taxon>
        <taxon>Cyprininae</taxon>
        <taxon>Cyprinus</taxon>
    </lineage>
</organism>
<comment type="miscellaneous">
    <text evidence="11">In contrast to other lysine histone methyltransferases, it does not contain a SET domain, suggesting the existence of another mechanism for methylation of lysine residues of histones.</text>
</comment>
<comment type="similarity">
    <text evidence="11">Belongs to the class I-like SAM-binding methyltransferase superfamily. DOT1 family.</text>
</comment>
<keyword evidence="7 11" id="KW-0156">Chromatin regulator</keyword>
<evidence type="ECO:0000256" key="5">
    <source>
        <dbReference type="ARBA" id="ARBA00022679"/>
    </source>
</evidence>
<evidence type="ECO:0000256" key="8">
    <source>
        <dbReference type="ARBA" id="ARBA00023242"/>
    </source>
</evidence>
<dbReference type="FunFam" id="3.40.50.150:FF:000033">
    <property type="entry name" value="Histone-lysine N-methyltransferase, H3 lysine-79 specific"/>
    <property type="match status" value="1"/>
</dbReference>
<evidence type="ECO:0000256" key="3">
    <source>
        <dbReference type="ARBA" id="ARBA00020987"/>
    </source>
</evidence>
<dbReference type="EC" id="2.1.1.360" evidence="2 11"/>